<dbReference type="GO" id="GO:0000160">
    <property type="term" value="P:phosphorelay signal transduction system"/>
    <property type="evidence" value="ECO:0007669"/>
    <property type="project" value="InterPro"/>
</dbReference>
<proteinExistence type="predicted"/>
<dbReference type="InterPro" id="IPR001789">
    <property type="entry name" value="Sig_transdc_resp-reg_receiver"/>
</dbReference>
<reference evidence="2" key="1">
    <citation type="journal article" date="2014" name="Front. Microbiol.">
        <title>High frequency of phylogenetically diverse reductive dehalogenase-homologous genes in deep subseafloor sedimentary metagenomes.</title>
        <authorList>
            <person name="Kawai M."/>
            <person name="Futagami T."/>
            <person name="Toyoda A."/>
            <person name="Takaki Y."/>
            <person name="Nishi S."/>
            <person name="Hori S."/>
            <person name="Arai W."/>
            <person name="Tsubouchi T."/>
            <person name="Morono Y."/>
            <person name="Uchiyama I."/>
            <person name="Ito T."/>
            <person name="Fujiyama A."/>
            <person name="Inagaki F."/>
            <person name="Takami H."/>
        </authorList>
    </citation>
    <scope>NUCLEOTIDE SEQUENCE</scope>
    <source>
        <strain evidence="2">Expedition CK06-06</strain>
    </source>
</reference>
<sequence>MSITVLLADDHAVLRDGLRLLLEAHPDIKVVADVATGG</sequence>
<dbReference type="InterPro" id="IPR011006">
    <property type="entry name" value="CheY-like_superfamily"/>
</dbReference>
<organism evidence="2">
    <name type="scientific">marine sediment metagenome</name>
    <dbReference type="NCBI Taxonomy" id="412755"/>
    <lineage>
        <taxon>unclassified sequences</taxon>
        <taxon>metagenomes</taxon>
        <taxon>ecological metagenomes</taxon>
    </lineage>
</organism>
<evidence type="ECO:0000259" key="1">
    <source>
        <dbReference type="PROSITE" id="PS50110"/>
    </source>
</evidence>
<feature type="non-terminal residue" evidence="2">
    <location>
        <position position="38"/>
    </location>
</feature>
<dbReference type="SUPFAM" id="SSF52172">
    <property type="entry name" value="CheY-like"/>
    <property type="match status" value="1"/>
</dbReference>
<gene>
    <name evidence="2" type="ORF">S06H3_58321</name>
</gene>
<protein>
    <recommendedName>
        <fullName evidence="1">Response regulatory domain-containing protein</fullName>
    </recommendedName>
</protein>
<dbReference type="PROSITE" id="PS50110">
    <property type="entry name" value="RESPONSE_REGULATORY"/>
    <property type="match status" value="1"/>
</dbReference>
<dbReference type="Gene3D" id="3.40.50.2300">
    <property type="match status" value="1"/>
</dbReference>
<feature type="domain" description="Response regulatory" evidence="1">
    <location>
        <begin position="4"/>
        <end position="38"/>
    </location>
</feature>
<accession>X1QSI6</accession>
<name>X1QSI6_9ZZZZ</name>
<dbReference type="EMBL" id="BARV01037740">
    <property type="protein sequence ID" value="GAI53885.1"/>
    <property type="molecule type" value="Genomic_DNA"/>
</dbReference>
<evidence type="ECO:0000313" key="2">
    <source>
        <dbReference type="EMBL" id="GAI53885.1"/>
    </source>
</evidence>
<comment type="caution">
    <text evidence="2">The sequence shown here is derived from an EMBL/GenBank/DDBJ whole genome shotgun (WGS) entry which is preliminary data.</text>
</comment>
<dbReference type="AlphaFoldDB" id="X1QSI6"/>